<dbReference type="PANTHER" id="PTHR34580">
    <property type="match status" value="1"/>
</dbReference>
<feature type="domain" description="WCX" evidence="2">
    <location>
        <begin position="118"/>
        <end position="193"/>
    </location>
</feature>
<dbReference type="InterPro" id="IPR057727">
    <property type="entry name" value="WCX_dom"/>
</dbReference>
<accession>A0A0B7GY49</accession>
<dbReference type="PROSITE" id="PS52050">
    <property type="entry name" value="WYL"/>
    <property type="match status" value="1"/>
</dbReference>
<reference evidence="4" key="1">
    <citation type="submission" date="2015-01" db="EMBL/GenBank/DDBJ databases">
        <authorList>
            <person name="Manzoor Shahid"/>
            <person name="Zubair Saima"/>
        </authorList>
    </citation>
    <scope>NUCLEOTIDE SEQUENCE [LARGE SCALE GENOMIC DNA]</scope>
    <source>
        <strain evidence="4">V1</strain>
    </source>
</reference>
<keyword evidence="4" id="KW-1185">Reference proteome</keyword>
<gene>
    <name evidence="3" type="ORF">TPHV1_20083</name>
</gene>
<dbReference type="PANTHER" id="PTHR34580:SF1">
    <property type="entry name" value="PROTEIN PAFC"/>
    <property type="match status" value="1"/>
</dbReference>
<dbReference type="Pfam" id="PF25583">
    <property type="entry name" value="WCX"/>
    <property type="match status" value="1"/>
</dbReference>
<dbReference type="InterPro" id="IPR026881">
    <property type="entry name" value="WYL_dom"/>
</dbReference>
<evidence type="ECO:0000313" key="4">
    <source>
        <dbReference type="Proteomes" id="UP000042527"/>
    </source>
</evidence>
<evidence type="ECO:0000259" key="2">
    <source>
        <dbReference type="Pfam" id="PF25583"/>
    </source>
</evidence>
<dbReference type="AlphaFoldDB" id="A0A0B7GY49"/>
<feature type="domain" description="WYL" evidence="1">
    <location>
        <begin position="18"/>
        <end position="85"/>
    </location>
</feature>
<evidence type="ECO:0000313" key="3">
    <source>
        <dbReference type="EMBL" id="CEM61546.1"/>
    </source>
</evidence>
<evidence type="ECO:0000259" key="1">
    <source>
        <dbReference type="Pfam" id="PF13280"/>
    </source>
</evidence>
<dbReference type="Proteomes" id="UP000042527">
    <property type="component" value="Unassembled WGS sequence"/>
</dbReference>
<dbReference type="RefSeq" id="WP_206172937.1">
    <property type="nucleotide sequence ID" value="NZ_CDNC01000012.1"/>
</dbReference>
<sequence length="200" mass="22990">MDESVSLISEPAPDIKREVFSSVFEAVKMRHPINFLYRGLKDDAHEERKIYPYHIVCQRGMWYVIGFCCAAKEMRIFALPRMLDINIVSNTQFEKPADFNAEDYIDKNMGVWITEREPFTVRLLFAPAVALFAEERIWSDKQTTRVNSDQSVEVSFTTTQLSEIKRFVLGQGAMVQVLEPQELIDAVKAEAQKVNELYGG</sequence>
<dbReference type="Pfam" id="PF13280">
    <property type="entry name" value="WYL"/>
    <property type="match status" value="1"/>
</dbReference>
<organism evidence="3 4">
    <name type="scientific">Treponema phagedenis</name>
    <dbReference type="NCBI Taxonomy" id="162"/>
    <lineage>
        <taxon>Bacteria</taxon>
        <taxon>Pseudomonadati</taxon>
        <taxon>Spirochaetota</taxon>
        <taxon>Spirochaetia</taxon>
        <taxon>Spirochaetales</taxon>
        <taxon>Treponemataceae</taxon>
        <taxon>Treponema</taxon>
    </lineage>
</organism>
<name>A0A0B7GY49_TREPH</name>
<dbReference type="EMBL" id="CDNC01000012">
    <property type="protein sequence ID" value="CEM61546.1"/>
    <property type="molecule type" value="Genomic_DNA"/>
</dbReference>
<proteinExistence type="predicted"/>
<dbReference type="InterPro" id="IPR051534">
    <property type="entry name" value="CBASS_pafABC_assoc_protein"/>
</dbReference>
<protein>
    <submittedName>
        <fullName evidence="3">Uncharacterized protein</fullName>
    </submittedName>
</protein>